<dbReference type="Pfam" id="PF20170">
    <property type="entry name" value="Plexin_RBD"/>
    <property type="match status" value="1"/>
</dbReference>
<keyword evidence="2" id="KW-0812">Transmembrane</keyword>
<feature type="domain" description="Plexin cytoplasmic RhoGTPase-binding" evidence="4">
    <location>
        <begin position="510"/>
        <end position="589"/>
    </location>
</feature>
<dbReference type="GO" id="GO:0005886">
    <property type="term" value="C:plasma membrane"/>
    <property type="evidence" value="ECO:0007669"/>
    <property type="project" value="TreeGrafter"/>
</dbReference>
<dbReference type="SUPFAM" id="SSF48350">
    <property type="entry name" value="GTPase activation domain, GAP"/>
    <property type="match status" value="1"/>
</dbReference>
<feature type="region of interest" description="Disordered" evidence="1">
    <location>
        <begin position="655"/>
        <end position="684"/>
    </location>
</feature>
<evidence type="ECO:0000256" key="1">
    <source>
        <dbReference type="SAM" id="MobiDB-lite"/>
    </source>
</evidence>
<dbReference type="EMBL" id="JXXN02000067">
    <property type="protein sequence ID" value="THD28805.1"/>
    <property type="molecule type" value="Genomic_DNA"/>
</dbReference>
<evidence type="ECO:0000259" key="3">
    <source>
        <dbReference type="Pfam" id="PF08337"/>
    </source>
</evidence>
<feature type="region of interest" description="Disordered" evidence="1">
    <location>
        <begin position="818"/>
        <end position="858"/>
    </location>
</feature>
<protein>
    <submittedName>
        <fullName evidence="5">Plexin A</fullName>
    </submittedName>
</protein>
<comment type="caution">
    <text evidence="5">The sequence shown here is derived from an EMBL/GenBank/DDBJ whole genome shotgun (WGS) entry which is preliminary data.</text>
</comment>
<evidence type="ECO:0000256" key="2">
    <source>
        <dbReference type="SAM" id="Phobius"/>
    </source>
</evidence>
<dbReference type="GO" id="GO:0030334">
    <property type="term" value="P:regulation of cell migration"/>
    <property type="evidence" value="ECO:0007669"/>
    <property type="project" value="TreeGrafter"/>
</dbReference>
<name>A0A4E0RLH7_FASHE</name>
<evidence type="ECO:0000313" key="5">
    <source>
        <dbReference type="EMBL" id="THD28805.1"/>
    </source>
</evidence>
<feature type="transmembrane region" description="Helical" evidence="2">
    <location>
        <begin position="225"/>
        <end position="247"/>
    </location>
</feature>
<accession>A0A4E0RLH7</accession>
<dbReference type="Proteomes" id="UP000230066">
    <property type="component" value="Unassembled WGS sequence"/>
</dbReference>
<dbReference type="Gene3D" id="1.10.506.10">
    <property type="entry name" value="GTPase Activation - p120gap, domain 1"/>
    <property type="match status" value="2"/>
</dbReference>
<reference evidence="5" key="1">
    <citation type="submission" date="2019-03" db="EMBL/GenBank/DDBJ databases">
        <title>Improved annotation for the trematode Fasciola hepatica.</title>
        <authorList>
            <person name="Choi Y.-J."/>
            <person name="Martin J."/>
            <person name="Mitreva M."/>
        </authorList>
    </citation>
    <scope>NUCLEOTIDE SEQUENCE [LARGE SCALE GENOMIC DNA]</scope>
</reference>
<gene>
    <name evidence="5" type="ORF">D915_000335</name>
</gene>
<sequence>MISSQLLATVPDPLRPALLLAKTKQTVSQWPVDLVYGFIMDDVHSLRTYGILRVHSDPFVTPFPDGIRVEELDNLGIPPATDNTAEQNTHQKRHAPASDNPQSSRSTPGVEHPDQNRIESESKVHKLDNPSASVHQLLRLFGQFHTLVLAPELQAPDELIVRVGNSQRCLVTSVIDTEIRCDLDQSQLISTEDYPVEVQFGRFLIYRPGRVRFVRLGHTALRNNLVIGLTAVVVFLTLVALIAFAIWRRFNRHKRDYQVRLGQKYAEHESRVLRVFREDFMELQSNMQELSQEVKKHNLPYRDYRTFCLFSLFPEYHCELMIPVDPHTCGIHSTVETNRSGLSIDDSNQSVPTHPLLSPFIVPIESHDAASRGISLFNELICNHQFLCLCIRVLEEDERITARDKSRIASLLCAALQPKMVYLTRIMCDLMADMLKRLHNKGDNRLPTAFRRAESVVDKMVSNWLSFLLYNFIRNNVGENLFYFYRALLQQLNTGPRDAVTGKARYTLDSSTLLQTELTGKPINLLVVDPQALFSLPAEHMTVRVLDCDTISQAKEKILDAIYKNRPYSSQLKPVQLDLKRMNKPTGATVTSGPSFCHGQIMCDWEIEIQSDTNNHNIGKPPYRLNCIHDYGLIENERVALVVCEHDRIKPMPCTPAPSRVGHTFRSKKSQISSDLGNGSDHLTSPILGESTALSSEALTAKCRPGSSEINAPVSNSVDDYASPRAACSEVHEATYGTVHSPRLPSAHTLRPTGSPDPRLWCHLEYPGVTAGNGALRRSPELSLTRRGRIRKSLELKVTGTRCSHKTKCNCLRKADTTVGRDVSDTDSPRIGSWTSRSRSTRQPPSTTRMDVTGTGDAVVRRPLLDKSGEFQDSHIDKTASRSLRTRVIRSRKSRRCKSSQGSLKRNQTPVGFDRLMESLPKEVFFNRLVLTRLSVLKYMDKLFESIFSSVVQSQSVPSPIKYLFDFLDARAVGLGVQDPKTVHAWKSNCLQMRFWNQLITNLDYIFDIPLVRQTAFERSFHAFSQAMTYACAPTRDKVTSESSCVKVLFAQDIQNQWTRVQNYYREIKAMPEVKTEDMHELLEQHSKYHTNEFNVSWAIFELYTKYVKPCHDTLVAQLQQEALKLAYTYKSDPSLMFGPNKDYPLWNPMQMIDTLNDVKQCMNQAQFRMWPNPNSPSIVAGSTANGLNTHRSSPLVSRMPTLIMHGAQLYHPSAGNVNASLSTCPVYKFPNTNPTWTSSFGSPLGTGTGAQSSVQTNTDYPDTLRSFNTLTTEFAADEQASRNTLHPPPPPIPPNLIQPYHHHHHHHHHHCYDVYDPHGPIRNGHNFVQQPSESECSGLFSPSTPVAGTRPVGELHEQALGTTVGHDIGSECPAAEVHDPPAR</sequence>
<feature type="compositionally biased region" description="Pro residues" evidence="1">
    <location>
        <begin position="1287"/>
        <end position="1297"/>
    </location>
</feature>
<dbReference type="InterPro" id="IPR013548">
    <property type="entry name" value="Plexin_cytoplasmic_RasGAP_dom"/>
</dbReference>
<dbReference type="Pfam" id="PF08337">
    <property type="entry name" value="Plexin_cytopl"/>
    <property type="match status" value="1"/>
</dbReference>
<dbReference type="Gene3D" id="3.10.20.90">
    <property type="entry name" value="Phosphatidylinositol 3-kinase Catalytic Subunit, Chain A, domain 1"/>
    <property type="match status" value="1"/>
</dbReference>
<organism evidence="5 6">
    <name type="scientific">Fasciola hepatica</name>
    <name type="common">Liver fluke</name>
    <dbReference type="NCBI Taxonomy" id="6192"/>
    <lineage>
        <taxon>Eukaryota</taxon>
        <taxon>Metazoa</taxon>
        <taxon>Spiralia</taxon>
        <taxon>Lophotrochozoa</taxon>
        <taxon>Platyhelminthes</taxon>
        <taxon>Trematoda</taxon>
        <taxon>Digenea</taxon>
        <taxon>Plagiorchiida</taxon>
        <taxon>Echinostomata</taxon>
        <taxon>Echinostomatoidea</taxon>
        <taxon>Fasciolidae</taxon>
        <taxon>Fasciola</taxon>
    </lineage>
</organism>
<feature type="region of interest" description="Disordered" evidence="1">
    <location>
        <begin position="74"/>
        <end position="126"/>
    </location>
</feature>
<dbReference type="InterPro" id="IPR008936">
    <property type="entry name" value="Rho_GTPase_activation_prot"/>
</dbReference>
<proteinExistence type="predicted"/>
<feature type="compositionally biased region" description="Low complexity" evidence="1">
    <location>
        <begin position="835"/>
        <end position="849"/>
    </location>
</feature>
<keyword evidence="2" id="KW-0472">Membrane</keyword>
<keyword evidence="2" id="KW-1133">Transmembrane helix</keyword>
<feature type="domain" description="Plexin cytoplasmic RasGAP" evidence="3">
    <location>
        <begin position="300"/>
        <end position="1109"/>
    </location>
</feature>
<keyword evidence="6" id="KW-1185">Reference proteome</keyword>
<dbReference type="GO" id="GO:0002116">
    <property type="term" value="C:semaphorin receptor complex"/>
    <property type="evidence" value="ECO:0007669"/>
    <property type="project" value="TreeGrafter"/>
</dbReference>
<dbReference type="InterPro" id="IPR031148">
    <property type="entry name" value="Plexin"/>
</dbReference>
<dbReference type="PANTHER" id="PTHR22625">
    <property type="entry name" value="PLEXIN"/>
    <property type="match status" value="1"/>
</dbReference>
<dbReference type="PANTHER" id="PTHR22625:SF70">
    <property type="entry name" value="PLEXIN A, ISOFORM A"/>
    <property type="match status" value="1"/>
</dbReference>
<evidence type="ECO:0000313" key="6">
    <source>
        <dbReference type="Proteomes" id="UP000230066"/>
    </source>
</evidence>
<evidence type="ECO:0000259" key="4">
    <source>
        <dbReference type="Pfam" id="PF20170"/>
    </source>
</evidence>
<dbReference type="GO" id="GO:0017154">
    <property type="term" value="F:semaphorin receptor activity"/>
    <property type="evidence" value="ECO:0007669"/>
    <property type="project" value="InterPro"/>
</dbReference>
<feature type="compositionally biased region" description="Polar residues" evidence="1">
    <location>
        <begin position="1327"/>
        <end position="1347"/>
    </location>
</feature>
<feature type="region of interest" description="Disordered" evidence="1">
    <location>
        <begin position="1323"/>
        <end position="1351"/>
    </location>
</feature>
<feature type="compositionally biased region" description="Basic and acidic residues" evidence="1">
    <location>
        <begin position="111"/>
        <end position="126"/>
    </location>
</feature>
<feature type="region of interest" description="Disordered" evidence="1">
    <location>
        <begin position="1279"/>
        <end position="1304"/>
    </location>
</feature>
<dbReference type="InterPro" id="IPR046800">
    <property type="entry name" value="Plexin_RBD"/>
</dbReference>
<feature type="compositionally biased region" description="Polar residues" evidence="1">
    <location>
        <begin position="670"/>
        <end position="683"/>
    </location>
</feature>